<evidence type="ECO:0000313" key="2">
    <source>
        <dbReference type="EMBL" id="QCD79041.1"/>
    </source>
</evidence>
<proteinExistence type="predicted"/>
<protein>
    <submittedName>
        <fullName evidence="2">Uncharacterized protein</fullName>
    </submittedName>
</protein>
<name>A0A4D6KX03_VIGUN</name>
<dbReference type="EMBL" id="CP039345">
    <property type="protein sequence ID" value="QCD79041.1"/>
    <property type="molecule type" value="Genomic_DNA"/>
</dbReference>
<dbReference type="Proteomes" id="UP000501690">
    <property type="component" value="Linkage Group LG1"/>
</dbReference>
<evidence type="ECO:0000256" key="1">
    <source>
        <dbReference type="SAM" id="MobiDB-lite"/>
    </source>
</evidence>
<keyword evidence="3" id="KW-1185">Reference proteome</keyword>
<dbReference type="AlphaFoldDB" id="A0A4D6KX03"/>
<evidence type="ECO:0000313" key="3">
    <source>
        <dbReference type="Proteomes" id="UP000501690"/>
    </source>
</evidence>
<sequence>MAAQVVYLGCLWHVYEVWYTSPPALSDGSCRSRVICVGCVGMLAGPARCGTPVPQPLSVVNSVKAKKWGEELLVSFARVLNSEILCASYCPTSSQIQPTSSRKNENRGYEFWGCYEWDANGDCEGGSRGSPEDLEDRNWPAKGGYGWAAADVRDQSSLFRWSRLLNSWLNCTPVISKGVSGDIVSLERVSAIDRVCHGQEGATEKFFYIPRRPATWLSSISRPSISRLDAFSQSFKHFKDGYFKVIVKERGKAYFLKTDGSAKFPFSWTNNPSRYKDMGMDELLAGDKEVVETLLKFVDKLPTKGLVRVYNSVHPIIDIKGHMAQSGKKNLALFQTLRKEMAAKAKAAGKTDVPNLQESVVEVHVHGGTKRKAELPPRPGKGKDVKKVRAALLGTGSASGAGSASGEKGPESGLIELPEISVRKDISITLPDTIVNSIDNMDAERIVRTMVEFGSKALVLSRHVYKRQGYGWAAADVRDQSSLFRWLSLIHI</sequence>
<feature type="region of interest" description="Disordered" evidence="1">
    <location>
        <begin position="365"/>
        <end position="384"/>
    </location>
</feature>
<organism evidence="2 3">
    <name type="scientific">Vigna unguiculata</name>
    <name type="common">Cowpea</name>
    <dbReference type="NCBI Taxonomy" id="3917"/>
    <lineage>
        <taxon>Eukaryota</taxon>
        <taxon>Viridiplantae</taxon>
        <taxon>Streptophyta</taxon>
        <taxon>Embryophyta</taxon>
        <taxon>Tracheophyta</taxon>
        <taxon>Spermatophyta</taxon>
        <taxon>Magnoliopsida</taxon>
        <taxon>eudicotyledons</taxon>
        <taxon>Gunneridae</taxon>
        <taxon>Pentapetalae</taxon>
        <taxon>rosids</taxon>
        <taxon>fabids</taxon>
        <taxon>Fabales</taxon>
        <taxon>Fabaceae</taxon>
        <taxon>Papilionoideae</taxon>
        <taxon>50 kb inversion clade</taxon>
        <taxon>NPAAA clade</taxon>
        <taxon>indigoferoid/millettioid clade</taxon>
        <taxon>Phaseoleae</taxon>
        <taxon>Vigna</taxon>
    </lineage>
</organism>
<reference evidence="2 3" key="1">
    <citation type="submission" date="2019-04" db="EMBL/GenBank/DDBJ databases">
        <title>An improved genome assembly and genetic linkage map for asparagus bean, Vigna unguiculata ssp. sesquipedialis.</title>
        <authorList>
            <person name="Xia Q."/>
            <person name="Zhang R."/>
            <person name="Dong Y."/>
        </authorList>
    </citation>
    <scope>NUCLEOTIDE SEQUENCE [LARGE SCALE GENOMIC DNA]</scope>
    <source>
        <tissue evidence="2">Leaf</tissue>
    </source>
</reference>
<gene>
    <name evidence="2" type="ORF">DEO72_LG1g2678</name>
</gene>
<accession>A0A4D6KX03</accession>